<evidence type="ECO:0000256" key="1">
    <source>
        <dbReference type="SAM" id="SignalP"/>
    </source>
</evidence>
<keyword evidence="1" id="KW-0732">Signal</keyword>
<evidence type="ECO:0000313" key="3">
    <source>
        <dbReference type="Proteomes" id="UP001518989"/>
    </source>
</evidence>
<organism evidence="2 3">
    <name type="scientific">Roseomonas haemaphysalidis</name>
    <dbReference type="NCBI Taxonomy" id="2768162"/>
    <lineage>
        <taxon>Bacteria</taxon>
        <taxon>Pseudomonadati</taxon>
        <taxon>Pseudomonadota</taxon>
        <taxon>Alphaproteobacteria</taxon>
        <taxon>Acetobacterales</taxon>
        <taxon>Roseomonadaceae</taxon>
        <taxon>Roseomonas</taxon>
    </lineage>
</organism>
<dbReference type="RefSeq" id="WP_207418799.1">
    <property type="nucleotide sequence ID" value="NZ_CP061177.1"/>
</dbReference>
<comment type="caution">
    <text evidence="2">The sequence shown here is derived from an EMBL/GenBank/DDBJ whole genome shotgun (WGS) entry which is preliminary data.</text>
</comment>
<reference evidence="2 3" key="1">
    <citation type="submission" date="2020-09" db="EMBL/GenBank/DDBJ databases">
        <title>Roseomonas.</title>
        <authorList>
            <person name="Zhu W."/>
        </authorList>
    </citation>
    <scope>NUCLEOTIDE SEQUENCE [LARGE SCALE GENOMIC DNA]</scope>
    <source>
        <strain evidence="2 3">573</strain>
    </source>
</reference>
<name>A0ABS3KUN9_9PROT</name>
<evidence type="ECO:0000313" key="2">
    <source>
        <dbReference type="EMBL" id="MBO1080660.1"/>
    </source>
</evidence>
<proteinExistence type="predicted"/>
<dbReference type="EMBL" id="JACTNG010000009">
    <property type="protein sequence ID" value="MBO1080660.1"/>
    <property type="molecule type" value="Genomic_DNA"/>
</dbReference>
<feature type="chain" id="PRO_5045717157" evidence="1">
    <location>
        <begin position="21"/>
        <end position="108"/>
    </location>
</feature>
<protein>
    <submittedName>
        <fullName evidence="2">Uncharacterized protein</fullName>
    </submittedName>
</protein>
<dbReference type="Proteomes" id="UP001518989">
    <property type="component" value="Unassembled WGS sequence"/>
</dbReference>
<feature type="signal peptide" evidence="1">
    <location>
        <begin position="1"/>
        <end position="20"/>
    </location>
</feature>
<sequence length="108" mass="11256">MSPRLALLPLLAALALPACAPEIDPLTQMASRCSVSVADLGLRVGGFNRLVSRVFTDGELAAWGGIASPRVPVFNTRGLPVTEATALDNGVPGAAWQACMQRSLRALT</sequence>
<keyword evidence="3" id="KW-1185">Reference proteome</keyword>
<gene>
    <name evidence="2" type="ORF">IAI61_16570</name>
</gene>
<accession>A0ABS3KUN9</accession>